<reference evidence="1 2" key="1">
    <citation type="journal article" date="2024" name="Insects">
        <title>An Improved Chromosome-Level Genome Assembly of the Firefly Pyrocoelia pectoralis.</title>
        <authorList>
            <person name="Fu X."/>
            <person name="Meyer-Rochow V.B."/>
            <person name="Ballantyne L."/>
            <person name="Zhu X."/>
        </authorList>
    </citation>
    <scope>NUCLEOTIDE SEQUENCE [LARGE SCALE GENOMIC DNA]</scope>
    <source>
        <strain evidence="1">XCY_ONT2</strain>
    </source>
</reference>
<dbReference type="Proteomes" id="UP001329430">
    <property type="component" value="Chromosome 2"/>
</dbReference>
<organism evidence="1 2">
    <name type="scientific">Pyrocoelia pectoralis</name>
    <dbReference type="NCBI Taxonomy" id="417401"/>
    <lineage>
        <taxon>Eukaryota</taxon>
        <taxon>Metazoa</taxon>
        <taxon>Ecdysozoa</taxon>
        <taxon>Arthropoda</taxon>
        <taxon>Hexapoda</taxon>
        <taxon>Insecta</taxon>
        <taxon>Pterygota</taxon>
        <taxon>Neoptera</taxon>
        <taxon>Endopterygota</taxon>
        <taxon>Coleoptera</taxon>
        <taxon>Polyphaga</taxon>
        <taxon>Elateriformia</taxon>
        <taxon>Elateroidea</taxon>
        <taxon>Lampyridae</taxon>
        <taxon>Lampyrinae</taxon>
        <taxon>Pyrocoelia</taxon>
    </lineage>
</organism>
<sequence length="86" mass="10166">MPSSVHKVLIHGENIIRHYSLLPSRNKDYKRYRLDHSRKCSRVSTNEDVFHTLLYTSDPYITSLRKSYRKMSKELLDEAVNVLNLS</sequence>
<comment type="caution">
    <text evidence="1">The sequence shown here is derived from an EMBL/GenBank/DDBJ whole genome shotgun (WGS) entry which is preliminary data.</text>
</comment>
<name>A0AAN7VMX0_9COLE</name>
<keyword evidence="2" id="KW-1185">Reference proteome</keyword>
<gene>
    <name evidence="1" type="ORF">RI129_002948</name>
</gene>
<proteinExistence type="predicted"/>
<accession>A0AAN7VMX0</accession>
<protein>
    <submittedName>
        <fullName evidence="1">Uncharacterized protein</fullName>
    </submittedName>
</protein>
<evidence type="ECO:0000313" key="1">
    <source>
        <dbReference type="EMBL" id="KAK5648056.1"/>
    </source>
</evidence>
<dbReference type="EMBL" id="JAVRBK010000002">
    <property type="protein sequence ID" value="KAK5648056.1"/>
    <property type="molecule type" value="Genomic_DNA"/>
</dbReference>
<evidence type="ECO:0000313" key="2">
    <source>
        <dbReference type="Proteomes" id="UP001329430"/>
    </source>
</evidence>
<dbReference type="AlphaFoldDB" id="A0AAN7VMX0"/>